<dbReference type="HOGENOM" id="CLU_1324838_0_0_0"/>
<evidence type="ECO:0000256" key="1">
    <source>
        <dbReference type="SAM" id="MobiDB-lite"/>
    </source>
</evidence>
<name>G8NYF4_GRAMM</name>
<feature type="compositionally biased region" description="Polar residues" evidence="1">
    <location>
        <begin position="182"/>
        <end position="194"/>
    </location>
</feature>
<feature type="region of interest" description="Disordered" evidence="1">
    <location>
        <begin position="182"/>
        <end position="207"/>
    </location>
</feature>
<sequence length="207" mass="20549">MLDLLTGCTVTGSAGAPATYSTSTGGWTIGGQVDVTVGKTTKSGTLPNAIMPVCGDATPTTSSLLFVLPTGVALRNNQAVVTLVATTDTGYTSSIAVPVTASSMGSTQANSISYAYTVPDSTDLQNWKSQVDANTTNTATLSVQTSVPAVVTGTAPSYPVQITATSPMGDFNVATVNVSGNATSPSGPSGNCPTRGNCLEPGSGGSN</sequence>
<evidence type="ECO:0000313" key="3">
    <source>
        <dbReference type="Proteomes" id="UP000007113"/>
    </source>
</evidence>
<keyword evidence="3" id="KW-1185">Reference proteome</keyword>
<dbReference type="AlphaFoldDB" id="G8NYF4"/>
<gene>
    <name evidence="2" type="ordered locus">AciX8_3632</name>
</gene>
<dbReference type="RefSeq" id="WP_014266794.1">
    <property type="nucleotide sequence ID" value="NC_016631.1"/>
</dbReference>
<reference evidence="2 3" key="1">
    <citation type="submission" date="2011-11" db="EMBL/GenBank/DDBJ databases">
        <title>Complete sequence of Granulicella mallensis MP5ACTX8.</title>
        <authorList>
            <consortium name="US DOE Joint Genome Institute"/>
            <person name="Lucas S."/>
            <person name="Copeland A."/>
            <person name="Lapidus A."/>
            <person name="Cheng J.-F."/>
            <person name="Goodwin L."/>
            <person name="Pitluck S."/>
            <person name="Peters L."/>
            <person name="Lu M."/>
            <person name="Detter J.C."/>
            <person name="Han C."/>
            <person name="Tapia R."/>
            <person name="Land M."/>
            <person name="Hauser L."/>
            <person name="Kyrpides N."/>
            <person name="Ivanova N."/>
            <person name="Mikhailova N."/>
            <person name="Pagani I."/>
            <person name="Rawat S."/>
            <person name="Mannisto M."/>
            <person name="Haggblom M."/>
            <person name="Woyke T."/>
        </authorList>
    </citation>
    <scope>NUCLEOTIDE SEQUENCE [LARGE SCALE GENOMIC DNA]</scope>
    <source>
        <strain evidence="3">ATCC BAA-1857 / DSM 23137 / MP5ACTX8</strain>
    </source>
</reference>
<dbReference type="EMBL" id="CP003130">
    <property type="protein sequence ID" value="AEU37920.1"/>
    <property type="molecule type" value="Genomic_DNA"/>
</dbReference>
<proteinExistence type="predicted"/>
<dbReference type="Proteomes" id="UP000007113">
    <property type="component" value="Chromosome"/>
</dbReference>
<protein>
    <submittedName>
        <fullName evidence="2">Uncharacterized protein</fullName>
    </submittedName>
</protein>
<organism evidence="2 3">
    <name type="scientific">Granulicella mallensis (strain ATCC BAA-1857 / DSM 23137 / MP5ACTX8)</name>
    <dbReference type="NCBI Taxonomy" id="682795"/>
    <lineage>
        <taxon>Bacteria</taxon>
        <taxon>Pseudomonadati</taxon>
        <taxon>Acidobacteriota</taxon>
        <taxon>Terriglobia</taxon>
        <taxon>Terriglobales</taxon>
        <taxon>Acidobacteriaceae</taxon>
        <taxon>Granulicella</taxon>
    </lineage>
</organism>
<dbReference type="KEGG" id="gma:AciX8_3632"/>
<dbReference type="STRING" id="682795.AciX8_3632"/>
<evidence type="ECO:0000313" key="2">
    <source>
        <dbReference type="EMBL" id="AEU37920.1"/>
    </source>
</evidence>
<accession>G8NYF4</accession>